<accession>A0A9D2NLH6</accession>
<keyword evidence="1" id="KW-1133">Transmembrane helix</keyword>
<reference evidence="3" key="1">
    <citation type="journal article" date="2021" name="PeerJ">
        <title>Extensive microbial diversity within the chicken gut microbiome revealed by metagenomics and culture.</title>
        <authorList>
            <person name="Gilroy R."/>
            <person name="Ravi A."/>
            <person name="Getino M."/>
            <person name="Pursley I."/>
            <person name="Horton D.L."/>
            <person name="Alikhan N.F."/>
            <person name="Baker D."/>
            <person name="Gharbi K."/>
            <person name="Hall N."/>
            <person name="Watson M."/>
            <person name="Adriaenssens E.M."/>
            <person name="Foster-Nyarko E."/>
            <person name="Jarju S."/>
            <person name="Secka A."/>
            <person name="Antonio M."/>
            <person name="Oren A."/>
            <person name="Chaudhuri R.R."/>
            <person name="La Ragione R."/>
            <person name="Hildebrand F."/>
            <person name="Pallen M.J."/>
        </authorList>
    </citation>
    <scope>NUCLEOTIDE SEQUENCE</scope>
    <source>
        <strain evidence="3">ChiW19-954</strain>
    </source>
</reference>
<feature type="domain" description="Zinc-ribbon" evidence="2">
    <location>
        <begin position="4"/>
        <end position="25"/>
    </location>
</feature>
<dbReference type="AlphaFoldDB" id="A0A9D2NLH6"/>
<sequence>MRICHECGAKNSDGARFCQHCGRKLDTDGDRMPAEQTAPRRKSAPQGIGRLSLLQMIALGEAVCLAVVIAAFFVIGFTKYNPRTVAEKYFSAYVSKDWSAMYDLLEFPEGNIMQEEQFSDVMDRTRTSDITSYTVKETDGERSDISRNFEAEYSVPGQGTFKLRFTAVRQSSKALFLFDVWKISAAGMITDDYPVVVPAGAKAAVDGVELAEKYKAEDQEEETDTYRISVFNGVHSIEAAVPWCEVYEGEFDTSSDSSAAVTEPTLSENGEKALQAKMEEALEKFYTSAVSGEDYSEVSGLFTGSAAPEYKAVYDDLKESLASESGDYYTMNQIIFDNFRCTFNVESGLITGEMECEYTMDYTYEYSGFGSSGRQSETSKGSAYMRASFLYDGTTYKIQEISIPTVWWY</sequence>
<keyword evidence="1" id="KW-0812">Transmembrane</keyword>
<evidence type="ECO:0000256" key="1">
    <source>
        <dbReference type="SAM" id="Phobius"/>
    </source>
</evidence>
<evidence type="ECO:0000313" key="3">
    <source>
        <dbReference type="EMBL" id="HJC34611.1"/>
    </source>
</evidence>
<dbReference type="Proteomes" id="UP000823890">
    <property type="component" value="Unassembled WGS sequence"/>
</dbReference>
<dbReference type="InterPro" id="IPR026870">
    <property type="entry name" value="Zinc_ribbon_dom"/>
</dbReference>
<feature type="transmembrane region" description="Helical" evidence="1">
    <location>
        <begin position="51"/>
        <end position="75"/>
    </location>
</feature>
<evidence type="ECO:0000313" key="4">
    <source>
        <dbReference type="Proteomes" id="UP000823890"/>
    </source>
</evidence>
<protein>
    <submittedName>
        <fullName evidence="3">Zinc-ribbon domain-containing protein</fullName>
    </submittedName>
</protein>
<dbReference type="EMBL" id="DWWO01000105">
    <property type="protein sequence ID" value="HJC34611.1"/>
    <property type="molecule type" value="Genomic_DNA"/>
</dbReference>
<dbReference type="Pfam" id="PF13240">
    <property type="entry name" value="Zn_Ribbon_1"/>
    <property type="match status" value="1"/>
</dbReference>
<proteinExistence type="predicted"/>
<organism evidence="3 4">
    <name type="scientific">Candidatus Mediterraneibacter faecipullorum</name>
    <dbReference type="NCBI Taxonomy" id="2838670"/>
    <lineage>
        <taxon>Bacteria</taxon>
        <taxon>Bacillati</taxon>
        <taxon>Bacillota</taxon>
        <taxon>Clostridia</taxon>
        <taxon>Lachnospirales</taxon>
        <taxon>Lachnospiraceae</taxon>
        <taxon>Mediterraneibacter</taxon>
    </lineage>
</organism>
<reference evidence="3" key="2">
    <citation type="submission" date="2021-04" db="EMBL/GenBank/DDBJ databases">
        <authorList>
            <person name="Gilroy R."/>
        </authorList>
    </citation>
    <scope>NUCLEOTIDE SEQUENCE</scope>
    <source>
        <strain evidence="3">ChiW19-954</strain>
    </source>
</reference>
<evidence type="ECO:0000259" key="2">
    <source>
        <dbReference type="Pfam" id="PF13240"/>
    </source>
</evidence>
<gene>
    <name evidence="3" type="ORF">H9758_08490</name>
</gene>
<comment type="caution">
    <text evidence="3">The sequence shown here is derived from an EMBL/GenBank/DDBJ whole genome shotgun (WGS) entry which is preliminary data.</text>
</comment>
<name>A0A9D2NLH6_9FIRM</name>
<keyword evidence="1" id="KW-0472">Membrane</keyword>